<proteinExistence type="predicted"/>
<accession>A0A239SLY6</accession>
<gene>
    <name evidence="1" type="ORF">SAMEA4412692_00226</name>
</gene>
<dbReference type="Proteomes" id="UP000215185">
    <property type="component" value="Chromosome 1"/>
</dbReference>
<name>A0A239SLY6_9STRE</name>
<dbReference type="RefSeq" id="WP_018373122.1">
    <property type="nucleotide sequence ID" value="NZ_LT906439.1"/>
</dbReference>
<keyword evidence="2" id="KW-1185">Reference proteome</keyword>
<dbReference type="SUPFAM" id="SSF53474">
    <property type="entry name" value="alpha/beta-Hydrolases"/>
    <property type="match status" value="1"/>
</dbReference>
<protein>
    <submittedName>
        <fullName evidence="1">Esterase/lipase</fullName>
    </submittedName>
</protein>
<dbReference type="AlphaFoldDB" id="A0A239SLY6"/>
<dbReference type="STRING" id="1123308.GCA_000380085_00555"/>
<dbReference type="Pfam" id="PF11187">
    <property type="entry name" value="Mbeg1-like"/>
    <property type="match status" value="1"/>
</dbReference>
<evidence type="ECO:0000313" key="1">
    <source>
        <dbReference type="EMBL" id="SNU86416.1"/>
    </source>
</evidence>
<dbReference type="eggNOG" id="COG1073">
    <property type="taxonomic scope" value="Bacteria"/>
</dbReference>
<reference evidence="1 2" key="1">
    <citation type="submission" date="2017-06" db="EMBL/GenBank/DDBJ databases">
        <authorList>
            <consortium name="Pathogen Informatics"/>
        </authorList>
    </citation>
    <scope>NUCLEOTIDE SEQUENCE [LARGE SCALE GENOMIC DNA]</scope>
    <source>
        <strain evidence="1 2">NCTC13788</strain>
    </source>
</reference>
<organism evidence="1 2">
    <name type="scientific">Streptococcus merionis</name>
    <dbReference type="NCBI Taxonomy" id="400065"/>
    <lineage>
        <taxon>Bacteria</taxon>
        <taxon>Bacillati</taxon>
        <taxon>Bacillota</taxon>
        <taxon>Bacilli</taxon>
        <taxon>Lactobacillales</taxon>
        <taxon>Streptococcaceae</taxon>
        <taxon>Streptococcus</taxon>
    </lineage>
</organism>
<dbReference type="InterPro" id="IPR024499">
    <property type="entry name" value="Mbeg1-like"/>
</dbReference>
<evidence type="ECO:0000313" key="2">
    <source>
        <dbReference type="Proteomes" id="UP000215185"/>
    </source>
</evidence>
<dbReference type="InterPro" id="IPR029058">
    <property type="entry name" value="AB_hydrolase_fold"/>
</dbReference>
<dbReference type="OrthoDB" id="9769481at2"/>
<sequence length="403" mass="45179">MANLIQYVADVAHLNFYDLAPSALDALVLTELSYLLFDDLAPSGFEPAGQLRLADLAEGYFKKFGDKPTSVISHHNRLTLLKSAAATKRYKNIKVLGYVNDYDLDLQKQFAAVTYKWQPGHFHIAFRGTDDSIIGWKEDFHMTYMRVIPAQLAAQSYLTKAMTQLSGIFSISGHSKGGNLALYAASQVSQALQDRIQSVTAFDAPGLHQDLLESSGYRHIEPKIQSFIPQDSIIGMMMTPPRHARIVKSRAAGLLQHDTFNWIIEDKQFALAESLTTNSIQTDQAIKSWTEQLTEDELRDFFDILFGLFLDAGIERIGMADTSSLQQLQTLIAQKKGLPIEQTELLDRLSKQLVDNLIQVRREQLFKTDISGLRNIPEQISSLTKDLSKITASKEKATSQNDH</sequence>
<dbReference type="KEGG" id="smen:SAMEA4412692_0226"/>
<dbReference type="EMBL" id="LT906439">
    <property type="protein sequence ID" value="SNU86416.1"/>
    <property type="molecule type" value="Genomic_DNA"/>
</dbReference>